<dbReference type="Proteomes" id="UP000076858">
    <property type="component" value="Unassembled WGS sequence"/>
</dbReference>
<evidence type="ECO:0000259" key="2">
    <source>
        <dbReference type="PROSITE" id="PS50878"/>
    </source>
</evidence>
<comment type="caution">
    <text evidence="3">The sequence shown here is derived from an EMBL/GenBank/DDBJ whole genome shotgun (WGS) entry which is preliminary data.</text>
</comment>
<dbReference type="InterPro" id="IPR043502">
    <property type="entry name" value="DNA/RNA_pol_sf"/>
</dbReference>
<dbReference type="InterPro" id="IPR052055">
    <property type="entry name" value="Hepadnavirus_pol/RT"/>
</dbReference>
<keyword evidence="4" id="KW-1185">Reference proteome</keyword>
<dbReference type="InterPro" id="IPR043128">
    <property type="entry name" value="Rev_trsase/Diguanyl_cyclase"/>
</dbReference>
<dbReference type="SUPFAM" id="SSF56672">
    <property type="entry name" value="DNA/RNA polymerases"/>
    <property type="match status" value="1"/>
</dbReference>
<dbReference type="Pfam" id="PF00078">
    <property type="entry name" value="RVT_1"/>
    <property type="match status" value="1"/>
</dbReference>
<dbReference type="CDD" id="cd03714">
    <property type="entry name" value="RT_DIRS1"/>
    <property type="match status" value="1"/>
</dbReference>
<feature type="compositionally biased region" description="Acidic residues" evidence="1">
    <location>
        <begin position="71"/>
        <end position="92"/>
    </location>
</feature>
<reference evidence="3 4" key="1">
    <citation type="submission" date="2016-03" db="EMBL/GenBank/DDBJ databases">
        <title>EvidentialGene: Evidence-directed Construction of Genes on Genomes.</title>
        <authorList>
            <person name="Gilbert D.G."/>
            <person name="Choi J.-H."/>
            <person name="Mockaitis K."/>
            <person name="Colbourne J."/>
            <person name="Pfrender M."/>
        </authorList>
    </citation>
    <scope>NUCLEOTIDE SEQUENCE [LARGE SCALE GENOMIC DNA]</scope>
    <source>
        <strain evidence="3 4">Xinb3</strain>
        <tissue evidence="3">Complete organism</tissue>
    </source>
</reference>
<organism evidence="3 4">
    <name type="scientific">Daphnia magna</name>
    <dbReference type="NCBI Taxonomy" id="35525"/>
    <lineage>
        <taxon>Eukaryota</taxon>
        <taxon>Metazoa</taxon>
        <taxon>Ecdysozoa</taxon>
        <taxon>Arthropoda</taxon>
        <taxon>Crustacea</taxon>
        <taxon>Branchiopoda</taxon>
        <taxon>Diplostraca</taxon>
        <taxon>Cladocera</taxon>
        <taxon>Anomopoda</taxon>
        <taxon>Daphniidae</taxon>
        <taxon>Daphnia</taxon>
    </lineage>
</organism>
<gene>
    <name evidence="3" type="ORF">APZ42_012007</name>
</gene>
<sequence>MKKTPVTKTWTKYQATIKLTCETYTEARAKLAETKSDFDTQISQDDEASAVNQEGRPKRKRRPTNKNFGTDDSEDVESSNSDLEEHDNEEVEKEPAVPAGWCAVKDKSATCYVPPLSSTVPSKQGFTFPPIVNDMTISQPTAALVNHFHQPATTTPARQPYFTQEYLGSGDISMHNQPPAGSYHRESSIRPSHIPPCFQQQLYPTADSWERKSETQQTQTSIVNETVQSKWVVTGLGEGRAKTAREIYKPKMMKLSSLLTNPSLDEAFYIRLKAVKSSSATKANIDPIEKIYRNQTFKILDLVKPLLFMVSRVRKRKTNARRRNILSQIYPQNIGLLDTSILLTGGEHLFGRKFTQSLVEQVKTLNALEGTAGRSAPRERNSSYQQPGRSNSQPASSGVHRNNNQANHYVTTLLAFNNSFGGRIARFGAEWEKLTLDPWVLSTVGEGFRLEFLSEPFQSSVQPNTSMDPHQQACCEKEVASLLEKGAVGLNRFLVQQKFKIEGISTIRHTVQEGDWLAKLDLKDAYLTVPIFEGNRQFFRFTWGRDLSEFVSLPFGLSLAPWAFTKLLRVAVAFLRKRGIRVVIYLDDILVVAHSHADARLAVRQVKSLLESLDFVISTEKLVEEPVQSLEFNLGPIDSSGPLRFDSSLHAFAHSSISRDSNPGTHIPFQIRRAGFYRAVIHRLLRRASLLLFR</sequence>
<proteinExistence type="predicted"/>
<dbReference type="EMBL" id="LRGB01000079">
    <property type="protein sequence ID" value="KZS21138.1"/>
    <property type="molecule type" value="Genomic_DNA"/>
</dbReference>
<accession>A0A162SAS5</accession>
<feature type="domain" description="Reverse transcriptase" evidence="2">
    <location>
        <begin position="269"/>
        <end position="657"/>
    </location>
</feature>
<dbReference type="Gene3D" id="3.10.10.10">
    <property type="entry name" value="HIV Type 1 Reverse Transcriptase, subunit A, domain 1"/>
    <property type="match status" value="1"/>
</dbReference>
<dbReference type="InterPro" id="IPR000477">
    <property type="entry name" value="RT_dom"/>
</dbReference>
<dbReference type="GO" id="GO:0071897">
    <property type="term" value="P:DNA biosynthetic process"/>
    <property type="evidence" value="ECO:0007669"/>
    <property type="project" value="UniProtKB-ARBA"/>
</dbReference>
<evidence type="ECO:0000256" key="1">
    <source>
        <dbReference type="SAM" id="MobiDB-lite"/>
    </source>
</evidence>
<dbReference type="Gene3D" id="3.30.70.270">
    <property type="match status" value="1"/>
</dbReference>
<evidence type="ECO:0000313" key="3">
    <source>
        <dbReference type="EMBL" id="KZS21138.1"/>
    </source>
</evidence>
<dbReference type="PROSITE" id="PS50878">
    <property type="entry name" value="RT_POL"/>
    <property type="match status" value="1"/>
</dbReference>
<dbReference type="PANTHER" id="PTHR33050:SF7">
    <property type="entry name" value="RIBONUCLEASE H"/>
    <property type="match status" value="1"/>
</dbReference>
<dbReference type="AlphaFoldDB" id="A0A162SAS5"/>
<feature type="region of interest" description="Disordered" evidence="1">
    <location>
        <begin position="34"/>
        <end position="97"/>
    </location>
</feature>
<feature type="compositionally biased region" description="Polar residues" evidence="1">
    <location>
        <begin position="382"/>
        <end position="403"/>
    </location>
</feature>
<name>A0A162SAS5_9CRUS</name>
<dbReference type="OrthoDB" id="6362838at2759"/>
<dbReference type="PANTHER" id="PTHR33050">
    <property type="entry name" value="REVERSE TRANSCRIPTASE DOMAIN-CONTAINING PROTEIN"/>
    <property type="match status" value="1"/>
</dbReference>
<protein>
    <recommendedName>
        <fullName evidence="2">Reverse transcriptase domain-containing protein</fullName>
    </recommendedName>
</protein>
<evidence type="ECO:0000313" key="4">
    <source>
        <dbReference type="Proteomes" id="UP000076858"/>
    </source>
</evidence>
<feature type="region of interest" description="Disordered" evidence="1">
    <location>
        <begin position="369"/>
        <end position="403"/>
    </location>
</feature>